<dbReference type="PROSITE" id="PS50089">
    <property type="entry name" value="ZF_RING_2"/>
    <property type="match status" value="1"/>
</dbReference>
<gene>
    <name evidence="5" type="ORF">ZIOFF_005760</name>
</gene>
<comment type="caution">
    <text evidence="5">The sequence shown here is derived from an EMBL/GenBank/DDBJ whole genome shotgun (WGS) entry which is preliminary data.</text>
</comment>
<keyword evidence="1" id="KW-0862">Zinc</keyword>
<dbReference type="Pfam" id="PF00092">
    <property type="entry name" value="VWA"/>
    <property type="match status" value="1"/>
</dbReference>
<dbReference type="SMART" id="SM00327">
    <property type="entry name" value="VWA"/>
    <property type="match status" value="1"/>
</dbReference>
<keyword evidence="1" id="KW-0863">Zinc-finger</keyword>
<evidence type="ECO:0000313" key="6">
    <source>
        <dbReference type="Proteomes" id="UP000734854"/>
    </source>
</evidence>
<evidence type="ECO:0000256" key="2">
    <source>
        <dbReference type="SAM" id="MobiDB-lite"/>
    </source>
</evidence>
<feature type="region of interest" description="Disordered" evidence="2">
    <location>
        <begin position="676"/>
        <end position="695"/>
    </location>
</feature>
<accession>A0A8J5HW20</accession>
<feature type="domain" description="VWFA" evidence="4">
    <location>
        <begin position="249"/>
        <end position="435"/>
    </location>
</feature>
<dbReference type="InterPro" id="IPR002035">
    <property type="entry name" value="VWF_A"/>
</dbReference>
<dbReference type="PROSITE" id="PS50234">
    <property type="entry name" value="VWFA"/>
    <property type="match status" value="1"/>
</dbReference>
<dbReference type="CDD" id="cd23114">
    <property type="entry name" value="RING-H2_WAVH2"/>
    <property type="match status" value="1"/>
</dbReference>
<evidence type="ECO:0000313" key="5">
    <source>
        <dbReference type="EMBL" id="KAG6531924.1"/>
    </source>
</evidence>
<reference evidence="5 6" key="1">
    <citation type="submission" date="2020-08" db="EMBL/GenBank/DDBJ databases">
        <title>Plant Genome Project.</title>
        <authorList>
            <person name="Zhang R.-G."/>
        </authorList>
    </citation>
    <scope>NUCLEOTIDE SEQUENCE [LARGE SCALE GENOMIC DNA]</scope>
    <source>
        <tissue evidence="5">Rhizome</tissue>
    </source>
</reference>
<dbReference type="OrthoDB" id="687730at2759"/>
<dbReference type="GO" id="GO:0008270">
    <property type="term" value="F:zinc ion binding"/>
    <property type="evidence" value="ECO:0007669"/>
    <property type="project" value="UniProtKB-KW"/>
</dbReference>
<dbReference type="EMBL" id="JACMSC010000002">
    <property type="protein sequence ID" value="KAG6531924.1"/>
    <property type="molecule type" value="Genomic_DNA"/>
</dbReference>
<evidence type="ECO:0000259" key="4">
    <source>
        <dbReference type="PROSITE" id="PS50234"/>
    </source>
</evidence>
<dbReference type="AlphaFoldDB" id="A0A8J5HW20"/>
<dbReference type="InterPro" id="IPR001841">
    <property type="entry name" value="Znf_RING"/>
</dbReference>
<feature type="compositionally biased region" description="Pro residues" evidence="2">
    <location>
        <begin position="44"/>
        <end position="55"/>
    </location>
</feature>
<name>A0A8J5HW20_ZINOF</name>
<dbReference type="InterPro" id="IPR051266">
    <property type="entry name" value="CLCR"/>
</dbReference>
<dbReference type="CDD" id="cd01466">
    <property type="entry name" value="vWA_C3HC4_type"/>
    <property type="match status" value="1"/>
</dbReference>
<dbReference type="Pfam" id="PF17123">
    <property type="entry name" value="zf-RING_11"/>
    <property type="match status" value="1"/>
</dbReference>
<feature type="domain" description="RING-type" evidence="3">
    <location>
        <begin position="78"/>
        <end position="122"/>
    </location>
</feature>
<evidence type="ECO:0000256" key="1">
    <source>
        <dbReference type="PROSITE-ProRule" id="PRU00175"/>
    </source>
</evidence>
<feature type="region of interest" description="Disordered" evidence="2">
    <location>
        <begin position="21"/>
        <end position="72"/>
    </location>
</feature>
<dbReference type="Pfam" id="PF14624">
    <property type="entry name" value="Vwaint"/>
    <property type="match status" value="1"/>
</dbReference>
<sequence>MGGSGWRKALRGFKLCVDSPLAEEGDNDVRPPVTPSDPSAASPSPDPSDSQPPTPTQLSSGVRPRVSTSGSGLSKRTCAICLTTMKPGQGHAIFTAECSHSFHFHCIASCIKYGNHVCPVCRAKWKEIPFQGPSNSPRARSTVNPVNINRHHAYSFQHRLLLNLEPCIFNDDEALDTTPKASGVCHSGFANTVVITTSPEYSAIPESTSTDNFTILIHLKAPLAPRTETSSQNVHVGDEVPRTHRAPVDIVTVLDVSGSMSGTKLSLLKQAMGFVIQNLGPLDRLSVIAFSSTARRLFPLRRMSEFGRQEALQAVNALATSGGTNITEGLRKGAKVIQERKEKNPVCSIILLSDGQDTYILSPAMRNGRHMQPDYRSLVPSSIRDGTVHNVPVHVFGFGSDHDSVSMHSISETSGGTFSFIEAEGAIQDAFAQCIGGLLSVVVQEMHVQLECLHHDVQLQCIKSGRYASWIRDARRSGTIDAGDLYADEERDYLVSVNVPPDHHETQLLKVSCVYSDPVTKGVISPAAVELKISRPESVVSQPVSIEVDRQRNRLHAAEAMAKAKAAAEHGELSEAVCLLEECRKRILESEAAKSGDQLCATLDAELTEMQARMVDRQRYEASGRAYVLSGLSSHLCQRATMRGDSTHSGSFTQSYQTPSMADMIQRSQTFSPAIQHSNSKMRHTMSFPAGPKPR</sequence>
<organism evidence="5 6">
    <name type="scientific">Zingiber officinale</name>
    <name type="common">Ginger</name>
    <name type="synonym">Amomum zingiber</name>
    <dbReference type="NCBI Taxonomy" id="94328"/>
    <lineage>
        <taxon>Eukaryota</taxon>
        <taxon>Viridiplantae</taxon>
        <taxon>Streptophyta</taxon>
        <taxon>Embryophyta</taxon>
        <taxon>Tracheophyta</taxon>
        <taxon>Spermatophyta</taxon>
        <taxon>Magnoliopsida</taxon>
        <taxon>Liliopsida</taxon>
        <taxon>Zingiberales</taxon>
        <taxon>Zingiberaceae</taxon>
        <taxon>Zingiber</taxon>
    </lineage>
</organism>
<dbReference type="InterPro" id="IPR032838">
    <property type="entry name" value="Vwaint_dom"/>
</dbReference>
<keyword evidence="1" id="KW-0479">Metal-binding</keyword>
<proteinExistence type="predicted"/>
<dbReference type="PANTHER" id="PTHR10579:SF43">
    <property type="entry name" value="ZINC FINGER (C3HC4-TYPE RING FINGER) FAMILY PROTEIN"/>
    <property type="match status" value="1"/>
</dbReference>
<keyword evidence="6" id="KW-1185">Reference proteome</keyword>
<dbReference type="PANTHER" id="PTHR10579">
    <property type="entry name" value="CALCIUM-ACTIVATED CHLORIDE CHANNEL REGULATOR"/>
    <property type="match status" value="1"/>
</dbReference>
<dbReference type="SMART" id="SM00184">
    <property type="entry name" value="RING"/>
    <property type="match status" value="1"/>
</dbReference>
<evidence type="ECO:0000259" key="3">
    <source>
        <dbReference type="PROSITE" id="PS50089"/>
    </source>
</evidence>
<dbReference type="Proteomes" id="UP000734854">
    <property type="component" value="Unassembled WGS sequence"/>
</dbReference>
<protein>
    <submittedName>
        <fullName evidence="5">Uncharacterized protein</fullName>
    </submittedName>
</protein>